<dbReference type="Proteomes" id="UP000033999">
    <property type="component" value="Unassembled WGS sequence"/>
</dbReference>
<dbReference type="SUPFAM" id="SSF53335">
    <property type="entry name" value="S-adenosyl-L-methionine-dependent methyltransferases"/>
    <property type="match status" value="1"/>
</dbReference>
<keyword evidence="1" id="KW-0808">Transferase</keyword>
<name>A0A0G1MH97_9BACT</name>
<dbReference type="GO" id="GO:0032259">
    <property type="term" value="P:methylation"/>
    <property type="evidence" value="ECO:0007669"/>
    <property type="project" value="UniProtKB-KW"/>
</dbReference>
<comment type="caution">
    <text evidence="1">The sequence shown here is derived from an EMBL/GenBank/DDBJ whole genome shotgun (WGS) entry which is preliminary data.</text>
</comment>
<proteinExistence type="predicted"/>
<organism evidence="1 2">
    <name type="scientific">Candidatus Magasanikbacteria bacterium GW2011_GWA2_45_39</name>
    <dbReference type="NCBI Taxonomy" id="1619041"/>
    <lineage>
        <taxon>Bacteria</taxon>
        <taxon>Candidatus Magasanikiibacteriota</taxon>
    </lineage>
</organism>
<evidence type="ECO:0000313" key="2">
    <source>
        <dbReference type="Proteomes" id="UP000033999"/>
    </source>
</evidence>
<reference evidence="1 2" key="1">
    <citation type="journal article" date="2015" name="Nature">
        <title>rRNA introns, odd ribosomes, and small enigmatic genomes across a large radiation of phyla.</title>
        <authorList>
            <person name="Brown C.T."/>
            <person name="Hug L.A."/>
            <person name="Thomas B.C."/>
            <person name="Sharon I."/>
            <person name="Castelle C.J."/>
            <person name="Singh A."/>
            <person name="Wilkins M.J."/>
            <person name="Williams K.H."/>
            <person name="Banfield J.F."/>
        </authorList>
    </citation>
    <scope>NUCLEOTIDE SEQUENCE [LARGE SCALE GENOMIC DNA]</scope>
</reference>
<dbReference type="Pfam" id="PF13489">
    <property type="entry name" value="Methyltransf_23"/>
    <property type="match status" value="1"/>
</dbReference>
<dbReference type="PANTHER" id="PTHR43861">
    <property type="entry name" value="TRANS-ACONITATE 2-METHYLTRANSFERASE-RELATED"/>
    <property type="match status" value="1"/>
</dbReference>
<keyword evidence="1" id="KW-0489">Methyltransferase</keyword>
<dbReference type="InterPro" id="IPR029063">
    <property type="entry name" value="SAM-dependent_MTases_sf"/>
</dbReference>
<evidence type="ECO:0000313" key="1">
    <source>
        <dbReference type="EMBL" id="KKU07736.1"/>
    </source>
</evidence>
<dbReference type="PANTHER" id="PTHR43861:SF6">
    <property type="entry name" value="METHYLTRANSFERASE TYPE 11"/>
    <property type="match status" value="1"/>
</dbReference>
<dbReference type="CDD" id="cd02440">
    <property type="entry name" value="AdoMet_MTases"/>
    <property type="match status" value="1"/>
</dbReference>
<sequence length="319" mass="36641">MSSTTITCRLCHSANYDIIKNTLRYGVKRRVLYCQQCGLVYLEPKGTTSTEYYSGEDYRQTYGPNLKKVADCREIFETYLPFQNEIIKEIEPILRADMRVLDVGCSTGHFLAALKGLVGVRVGMEFNQNEVEFIKTNLDFPVYTEPLEKAVIQEGPFDLVTALQVVEHIEDPLSFLHDLGKNIKLDGYLYLELPNIHDIMLDGYHIAGYEEFYYREPHVSYFSEKTLGQLVDQAGFQGTIKTVQRYTFMNHLHWLLTGKPQDNFTVGNADPILITDDDVPVTLREDFNAFIKQADKDYKYLIEKHGLGESLTFLGKKKI</sequence>
<accession>A0A0G1MH97</accession>
<dbReference type="AlphaFoldDB" id="A0A0G1MH97"/>
<dbReference type="EMBL" id="LCKX01000006">
    <property type="protein sequence ID" value="KKU07736.1"/>
    <property type="molecule type" value="Genomic_DNA"/>
</dbReference>
<gene>
    <name evidence="1" type="ORF">UX10_C0006G0007</name>
</gene>
<protein>
    <submittedName>
        <fullName evidence="1">Methyltransferase type 11</fullName>
    </submittedName>
</protein>
<dbReference type="Gene3D" id="3.40.50.150">
    <property type="entry name" value="Vaccinia Virus protein VP39"/>
    <property type="match status" value="1"/>
</dbReference>
<dbReference type="GO" id="GO:0008168">
    <property type="term" value="F:methyltransferase activity"/>
    <property type="evidence" value="ECO:0007669"/>
    <property type="project" value="UniProtKB-KW"/>
</dbReference>